<evidence type="ECO:0000313" key="5">
    <source>
        <dbReference type="EMBL" id="ADY48200.1"/>
    </source>
</evidence>
<dbReference type="EMBL" id="JI179060">
    <property type="protein sequence ID" value="ADY48200.1"/>
    <property type="molecule type" value="mRNA"/>
</dbReference>
<dbReference type="PANTHER" id="PTHR20931">
    <property type="entry name" value="TETRATRICOPEPTIDE REPEAT PROTEIN 30"/>
    <property type="match status" value="1"/>
</dbReference>
<keyword evidence="1" id="KW-0677">Repeat</keyword>
<dbReference type="GO" id="GO:0042073">
    <property type="term" value="P:intraciliary transport"/>
    <property type="evidence" value="ECO:0007669"/>
    <property type="project" value="UniProtKB-UniRule"/>
</dbReference>
<organism evidence="5">
    <name type="scientific">Ascaris suum</name>
    <name type="common">Pig roundworm</name>
    <name type="synonym">Ascaris lumbricoides</name>
    <dbReference type="NCBI Taxonomy" id="6253"/>
    <lineage>
        <taxon>Eukaryota</taxon>
        <taxon>Metazoa</taxon>
        <taxon>Ecdysozoa</taxon>
        <taxon>Nematoda</taxon>
        <taxon>Chromadorea</taxon>
        <taxon>Rhabditida</taxon>
        <taxon>Spirurina</taxon>
        <taxon>Ascaridomorpha</taxon>
        <taxon>Ascaridoidea</taxon>
        <taxon>Ascarididae</taxon>
        <taxon>Ascaris</taxon>
    </lineage>
</organism>
<evidence type="ECO:0000256" key="2">
    <source>
        <dbReference type="ARBA" id="ARBA00022803"/>
    </source>
</evidence>
<sequence>MRLLYNDQSKRRGGRVDEESGKRRGSTICRIGQEKKLSSLYHINLVIGTLYCSKGNYEFGISRVIKAMEPYDKKLGTDTWYYCKRCFVSTIENIAKHIISIRDSVINECLQFLEQCEIYGKHIPTTVDGPLMESQLESAKRVRSLMRHVF</sequence>
<dbReference type="GO" id="GO:0120170">
    <property type="term" value="F:intraciliary transport particle B binding"/>
    <property type="evidence" value="ECO:0007669"/>
    <property type="project" value="TreeGrafter"/>
</dbReference>
<keyword evidence="3" id="KW-0969">Cilium</keyword>
<comment type="subcellular location">
    <subcellularLocation>
        <location evidence="3">Cell projection</location>
        <location evidence="3">Cilium</location>
    </subcellularLocation>
</comment>
<evidence type="ECO:0000256" key="3">
    <source>
        <dbReference type="RuleBase" id="RU367070"/>
    </source>
</evidence>
<evidence type="ECO:0000256" key="4">
    <source>
        <dbReference type="SAM" id="MobiDB-lite"/>
    </source>
</evidence>
<dbReference type="GO" id="GO:0030992">
    <property type="term" value="C:intraciliary transport particle B"/>
    <property type="evidence" value="ECO:0007669"/>
    <property type="project" value="TreeGrafter"/>
</dbReference>
<keyword evidence="3" id="KW-0970">Cilium biogenesis/degradation</keyword>
<feature type="compositionally biased region" description="Basic and acidic residues" evidence="4">
    <location>
        <begin position="8"/>
        <end position="20"/>
    </location>
</feature>
<dbReference type="AlphaFoldDB" id="F1LDJ6"/>
<comment type="function">
    <text evidence="3">Required for polyglutamylation of axonemal tubulin. Plays a role in anterograde intraflagellar transport (IFT), the process by which cilia precursors are transported from the base of the cilium to the site of their incorporation at the tip.</text>
</comment>
<feature type="region of interest" description="Disordered" evidence="4">
    <location>
        <begin position="1"/>
        <end position="20"/>
    </location>
</feature>
<evidence type="ECO:0000256" key="1">
    <source>
        <dbReference type="ARBA" id="ARBA00022737"/>
    </source>
</evidence>
<reference evidence="5" key="1">
    <citation type="journal article" date="2011" name="Genome Res.">
        <title>Deep small RNA sequencing from the nematode Ascaris reveals conservation, functional diversification, and novel developmental profiles.</title>
        <authorList>
            <person name="Wang J."/>
            <person name="Czech B."/>
            <person name="Crunk A."/>
            <person name="Wallace A."/>
            <person name="Mitreva M."/>
            <person name="Hannon G.J."/>
            <person name="Davis R.E."/>
        </authorList>
    </citation>
    <scope>NUCLEOTIDE SEQUENCE</scope>
</reference>
<dbReference type="InterPro" id="IPR039941">
    <property type="entry name" value="TT30"/>
</dbReference>
<keyword evidence="2 3" id="KW-0802">TPR repeat</keyword>
<comment type="similarity">
    <text evidence="3">Belongs to the TTC30/dfy-1/fleer family.</text>
</comment>
<keyword evidence="3" id="KW-0966">Cell projection</keyword>
<name>F1LDJ6_ASCSU</name>
<dbReference type="GO" id="GO:0005879">
    <property type="term" value="C:axonemal microtubule"/>
    <property type="evidence" value="ECO:0007669"/>
    <property type="project" value="UniProtKB-UniRule"/>
</dbReference>
<dbReference type="PANTHER" id="PTHR20931:SF0">
    <property type="entry name" value="TETRATRICOPEPTIDE REPEAT PROTEIN 30"/>
    <property type="match status" value="1"/>
</dbReference>
<accession>F1LDJ6</accession>
<protein>
    <recommendedName>
        <fullName evidence="3">Tetratricopeptide repeat protein 30</fullName>
    </recommendedName>
</protein>
<proteinExistence type="evidence at transcript level"/>